<organism evidence="1 2">
    <name type="scientific">Lupinus albus</name>
    <name type="common">White lupine</name>
    <name type="synonym">Lupinus termis</name>
    <dbReference type="NCBI Taxonomy" id="3870"/>
    <lineage>
        <taxon>Eukaryota</taxon>
        <taxon>Viridiplantae</taxon>
        <taxon>Streptophyta</taxon>
        <taxon>Embryophyta</taxon>
        <taxon>Tracheophyta</taxon>
        <taxon>Spermatophyta</taxon>
        <taxon>Magnoliopsida</taxon>
        <taxon>eudicotyledons</taxon>
        <taxon>Gunneridae</taxon>
        <taxon>Pentapetalae</taxon>
        <taxon>rosids</taxon>
        <taxon>fabids</taxon>
        <taxon>Fabales</taxon>
        <taxon>Fabaceae</taxon>
        <taxon>Papilionoideae</taxon>
        <taxon>50 kb inversion clade</taxon>
        <taxon>genistoids sensu lato</taxon>
        <taxon>core genistoids</taxon>
        <taxon>Genisteae</taxon>
        <taxon>Lupinus</taxon>
    </lineage>
</organism>
<keyword evidence="2" id="KW-1185">Reference proteome</keyword>
<dbReference type="Proteomes" id="UP000447434">
    <property type="component" value="Chromosome 21"/>
</dbReference>
<comment type="caution">
    <text evidence="1">The sequence shown here is derived from an EMBL/GenBank/DDBJ whole genome shotgun (WGS) entry which is preliminary data.</text>
</comment>
<dbReference type="EMBL" id="WOCE01000021">
    <property type="protein sequence ID" value="KAE9589565.1"/>
    <property type="molecule type" value="Genomic_DNA"/>
</dbReference>
<dbReference type="InterPro" id="IPR012337">
    <property type="entry name" value="RNaseH-like_sf"/>
</dbReference>
<dbReference type="OrthoDB" id="10261556at2759"/>
<name>A0A6A4NFH6_LUPAL</name>
<sequence>MYLSPLFEDRSQGFTHLIISAFRCFMKRSITSEDSLEAIDLVAHLILDIIMGQIYHDEKIIVKLLETFDVKLANIEKAMYQIEEKSYLSCDTAKEFVHKYIFKLVESKLYMTAVTLMEHFSIDHYGQSFLLDMIRRNQFKSAEKWATFMGKPMLSILVEEFIERNMLKDAYEIIKKNDLKQDFPDVYKMCKESLIKNLAENGCWDVAEARTNNDRQLMEYLVYLAMEAGYTEKVDEWCDLYSLGKFLNIKDLDELLVKDIIWVDEAESLLDATSHIEGFKVIGLDSEWKPNYVKGSRPNKVSILQIASENMVFIFDLIKLHKMVPDVLDNCLTRIFLSPRILKLGMKKKQIM</sequence>
<dbReference type="SUPFAM" id="SSF53098">
    <property type="entry name" value="Ribonuclease H-like"/>
    <property type="match status" value="1"/>
</dbReference>
<evidence type="ECO:0000313" key="1">
    <source>
        <dbReference type="EMBL" id="KAE9589565.1"/>
    </source>
</evidence>
<reference evidence="2" key="1">
    <citation type="journal article" date="2020" name="Nat. Commun.">
        <title>Genome sequence of the cluster root forming white lupin.</title>
        <authorList>
            <person name="Hufnagel B."/>
            <person name="Marques A."/>
            <person name="Soriano A."/>
            <person name="Marques L."/>
            <person name="Divol F."/>
            <person name="Doumas P."/>
            <person name="Sallet E."/>
            <person name="Mancinotti D."/>
            <person name="Carrere S."/>
            <person name="Marande W."/>
            <person name="Arribat S."/>
            <person name="Keller J."/>
            <person name="Huneau C."/>
            <person name="Blein T."/>
            <person name="Aime D."/>
            <person name="Laguerre M."/>
            <person name="Taylor J."/>
            <person name="Schubert V."/>
            <person name="Nelson M."/>
            <person name="Geu-Flores F."/>
            <person name="Crespi M."/>
            <person name="Gallardo-Guerrero K."/>
            <person name="Delaux P.-M."/>
            <person name="Salse J."/>
            <person name="Berges H."/>
            <person name="Guyot R."/>
            <person name="Gouzy J."/>
            <person name="Peret B."/>
        </authorList>
    </citation>
    <scope>NUCLEOTIDE SEQUENCE [LARGE SCALE GENOMIC DNA]</scope>
    <source>
        <strain evidence="2">cv. Amiga</strain>
    </source>
</reference>
<protein>
    <submittedName>
        <fullName evidence="1">Putative ribonuclease H-like domain-containing protein</fullName>
    </submittedName>
</protein>
<dbReference type="Gene3D" id="3.30.420.10">
    <property type="entry name" value="Ribonuclease H-like superfamily/Ribonuclease H"/>
    <property type="match status" value="1"/>
</dbReference>
<dbReference type="PANTHER" id="PTHR47765:SF2">
    <property type="entry name" value="EXONUCLEASE MUT-7 HOMOLOG"/>
    <property type="match status" value="1"/>
</dbReference>
<dbReference type="InterPro" id="IPR036397">
    <property type="entry name" value="RNaseH_sf"/>
</dbReference>
<dbReference type="InterPro" id="IPR052408">
    <property type="entry name" value="Exonuclease_MUT-7-like"/>
</dbReference>
<dbReference type="GO" id="GO:0003676">
    <property type="term" value="F:nucleic acid binding"/>
    <property type="evidence" value="ECO:0007669"/>
    <property type="project" value="InterPro"/>
</dbReference>
<evidence type="ECO:0000313" key="2">
    <source>
        <dbReference type="Proteomes" id="UP000447434"/>
    </source>
</evidence>
<dbReference type="AlphaFoldDB" id="A0A6A4NFH6"/>
<proteinExistence type="predicted"/>
<dbReference type="PANTHER" id="PTHR47765">
    <property type="entry name" value="3'-5' EXONUCLEASE DOMAIN-CONTAINING PROTEIN"/>
    <property type="match status" value="1"/>
</dbReference>
<accession>A0A6A4NFH6</accession>
<gene>
    <name evidence="1" type="ORF">Lalb_Chr21g0310361</name>
</gene>